<comment type="caution">
    <text evidence="1">The sequence shown here is derived from an EMBL/GenBank/DDBJ whole genome shotgun (WGS) entry which is preliminary data.</text>
</comment>
<dbReference type="eggNOG" id="ENOG50313XM">
    <property type="taxonomic scope" value="Bacteria"/>
</dbReference>
<gene>
    <name evidence="1" type="ORF">RUMOBE_03521</name>
</gene>
<name>A5ZWX7_9FIRM</name>
<dbReference type="HOGENOM" id="CLU_2153438_0_0_9"/>
<proteinExistence type="predicted"/>
<protein>
    <submittedName>
        <fullName evidence="1">Uncharacterized protein</fullName>
    </submittedName>
</protein>
<accession>A5ZWX7</accession>
<reference evidence="1 2" key="2">
    <citation type="submission" date="2007-04" db="EMBL/GenBank/DDBJ databases">
        <title>Draft genome sequence of Ruminococcus obeum (ATCC 29174).</title>
        <authorList>
            <person name="Sudarsanam P."/>
            <person name="Ley R."/>
            <person name="Guruge J."/>
            <person name="Turnbaugh P.J."/>
            <person name="Mahowald M."/>
            <person name="Liep D."/>
            <person name="Gordon J."/>
        </authorList>
    </citation>
    <scope>NUCLEOTIDE SEQUENCE [LARGE SCALE GENOMIC DNA]</scope>
    <source>
        <strain evidence="1 2">ATCC 29174</strain>
    </source>
</reference>
<reference evidence="1 2" key="1">
    <citation type="submission" date="2007-03" db="EMBL/GenBank/DDBJ databases">
        <authorList>
            <person name="Fulton L."/>
            <person name="Clifton S."/>
            <person name="Fulton B."/>
            <person name="Xu J."/>
            <person name="Minx P."/>
            <person name="Pepin K.H."/>
            <person name="Johnson M."/>
            <person name="Thiruvilangam P."/>
            <person name="Bhonagiri V."/>
            <person name="Nash W.E."/>
            <person name="Mardis E.R."/>
            <person name="Wilson R.K."/>
        </authorList>
    </citation>
    <scope>NUCLEOTIDE SEQUENCE [LARGE SCALE GENOMIC DNA]</scope>
    <source>
        <strain evidence="1 2">ATCC 29174</strain>
    </source>
</reference>
<sequence length="111" mass="12944">MELCRSEQVADCELVIANTCIWNQLNDKSILYELLKKHSEMKLWFAKQELSCETNYWLRKTNTLSDVGTFGFPTSKSERILFENRRKGFMVAIEKAFDKVSPILLPADYNT</sequence>
<dbReference type="EMBL" id="AAVO02000022">
    <property type="protein sequence ID" value="EDM85858.1"/>
    <property type="molecule type" value="Genomic_DNA"/>
</dbReference>
<dbReference type="AlphaFoldDB" id="A5ZWX7"/>
<evidence type="ECO:0000313" key="2">
    <source>
        <dbReference type="Proteomes" id="UP000006002"/>
    </source>
</evidence>
<organism evidence="1 2">
    <name type="scientific">Blautia obeum ATCC 29174</name>
    <dbReference type="NCBI Taxonomy" id="411459"/>
    <lineage>
        <taxon>Bacteria</taxon>
        <taxon>Bacillati</taxon>
        <taxon>Bacillota</taxon>
        <taxon>Clostridia</taxon>
        <taxon>Lachnospirales</taxon>
        <taxon>Lachnospiraceae</taxon>
        <taxon>Blautia</taxon>
    </lineage>
</organism>
<evidence type="ECO:0000313" key="1">
    <source>
        <dbReference type="EMBL" id="EDM85858.1"/>
    </source>
</evidence>
<dbReference type="Proteomes" id="UP000006002">
    <property type="component" value="Unassembled WGS sequence"/>
</dbReference>